<dbReference type="InterPro" id="IPR036852">
    <property type="entry name" value="Peptidase_S8/S53_dom_sf"/>
</dbReference>
<dbReference type="PANTHER" id="PTHR43399">
    <property type="entry name" value="SUBTILISIN-RELATED"/>
    <property type="match status" value="1"/>
</dbReference>
<organism evidence="7 8">
    <name type="scientific">Claveliimonas bilis</name>
    <dbReference type="NCBI Taxonomy" id="3028070"/>
    <lineage>
        <taxon>Bacteria</taxon>
        <taxon>Bacillati</taxon>
        <taxon>Bacillota</taxon>
        <taxon>Clostridia</taxon>
        <taxon>Lachnospirales</taxon>
        <taxon>Lachnospiraceae</taxon>
        <taxon>Claveliimonas</taxon>
    </lineage>
</organism>
<evidence type="ECO:0000259" key="6">
    <source>
        <dbReference type="Pfam" id="PF00082"/>
    </source>
</evidence>
<proteinExistence type="inferred from homology"/>
<dbReference type="EMBL" id="AP027742">
    <property type="protein sequence ID" value="BDZ78261.1"/>
    <property type="molecule type" value="Genomic_DNA"/>
</dbReference>
<dbReference type="Proteomes" id="UP001305815">
    <property type="component" value="Chromosome"/>
</dbReference>
<dbReference type="PROSITE" id="PS00136">
    <property type="entry name" value="SUBTILASE_ASP"/>
    <property type="match status" value="1"/>
</dbReference>
<dbReference type="Gene3D" id="2.60.120.1290">
    <property type="match status" value="1"/>
</dbReference>
<keyword evidence="8" id="KW-1185">Reference proteome</keyword>
<evidence type="ECO:0000256" key="5">
    <source>
        <dbReference type="PROSITE-ProRule" id="PRU01240"/>
    </source>
</evidence>
<dbReference type="PANTHER" id="PTHR43399:SF4">
    <property type="entry name" value="CELL WALL-ASSOCIATED PROTEASE"/>
    <property type="match status" value="1"/>
</dbReference>
<dbReference type="Pfam" id="PF00082">
    <property type="entry name" value="Peptidase_S8"/>
    <property type="match status" value="2"/>
</dbReference>
<dbReference type="Gene3D" id="3.40.50.200">
    <property type="entry name" value="Peptidase S8/S53 domain"/>
    <property type="match status" value="1"/>
</dbReference>
<comment type="similarity">
    <text evidence="1 5">Belongs to the peptidase S8 family.</text>
</comment>
<dbReference type="InterPro" id="IPR034045">
    <property type="entry name" value="Pep_S8_CspA-like"/>
</dbReference>
<evidence type="ECO:0000256" key="2">
    <source>
        <dbReference type="ARBA" id="ARBA00022670"/>
    </source>
</evidence>
<dbReference type="PROSITE" id="PS00137">
    <property type="entry name" value="SUBTILASE_HIS"/>
    <property type="match status" value="1"/>
</dbReference>
<name>A0ABN6YXZ6_9FIRM</name>
<dbReference type="SUPFAM" id="SSF52743">
    <property type="entry name" value="Subtilisin-like"/>
    <property type="match status" value="1"/>
</dbReference>
<feature type="domain" description="Peptidase S8/S53" evidence="6">
    <location>
        <begin position="99"/>
        <end position="212"/>
    </location>
</feature>
<evidence type="ECO:0000256" key="3">
    <source>
        <dbReference type="ARBA" id="ARBA00022801"/>
    </source>
</evidence>
<feature type="active site" description="Charge relay system" evidence="5">
    <location>
        <position position="108"/>
    </location>
</feature>
<accession>A0ABN6YXZ6</accession>
<feature type="domain" description="Peptidase S8/S53" evidence="6">
    <location>
        <begin position="432"/>
        <end position="554"/>
    </location>
</feature>
<dbReference type="RefSeq" id="WP_316265306.1">
    <property type="nucleotide sequence ID" value="NZ_AP027742.1"/>
</dbReference>
<protein>
    <recommendedName>
        <fullName evidence="6">Peptidase S8/S53 domain-containing protein</fullName>
    </recommendedName>
</protein>
<dbReference type="PRINTS" id="PR00723">
    <property type="entry name" value="SUBTILISIN"/>
</dbReference>
<sequence>MPDFKLCRQRILSEEYRDFIVSSRGGRIDFQVPEEKLCRQRTQAGYDVIYIDQPLADPIGFERFPYSSVPKCYALLDMEAMNQAGITQVQNYPTLELMGENVMIGFVDTGIDYTHPVFRALDGGTRIAAIWDQTIQDGMTPEGFLYGTEYTEEEINRALASEDPFQIVPSMDRNGHGTFIASVAAGGADESGKFLGAAPEATLAVVKLKEAKQYLKEFYYIAPEAVCYQENDIMLGVQYLADLAERKNMPLILCIALGTSMGGHNGTLPLAVLLEYYSNIINRGIVTGTGNEAAGRRHFSDRLADRDDRSEVEIRVGEGVGGFVTELWSDIPNILTISLVSPSGEVKQGIGVQPGGNAVFQFVFDQTEVSVDYRLLVERNNSQLIFFRFGHPSPGIWKVIVEPVQLAGGEFHLWLPVENFLNGEVFFLRSDPNTTLTAPSAVSSAISCGFYNGTENSIDINSGRGYTRTGEIKPDLAAPGVGIIGAVPGGRFQERSGSSAAAAITAGAAALMTEWLRYHVGSSGVDTLQLKNLFILGARQRPGEPYPNREWGYGTLDLYHTLDRLRQI</sequence>
<dbReference type="CDD" id="cd07478">
    <property type="entry name" value="Peptidases_S8_CspA-like"/>
    <property type="match status" value="1"/>
</dbReference>
<dbReference type="PROSITE" id="PS51892">
    <property type="entry name" value="SUBTILASE"/>
    <property type="match status" value="1"/>
</dbReference>
<evidence type="ECO:0000256" key="1">
    <source>
        <dbReference type="ARBA" id="ARBA00011073"/>
    </source>
</evidence>
<keyword evidence="4 5" id="KW-0720">Serine protease</keyword>
<keyword evidence="2 5" id="KW-0645">Protease</keyword>
<dbReference type="InterPro" id="IPR015500">
    <property type="entry name" value="Peptidase_S8_subtilisin-rel"/>
</dbReference>
<evidence type="ECO:0000313" key="8">
    <source>
        <dbReference type="Proteomes" id="UP001305815"/>
    </source>
</evidence>
<evidence type="ECO:0000313" key="7">
    <source>
        <dbReference type="EMBL" id="BDZ78261.1"/>
    </source>
</evidence>
<dbReference type="InterPro" id="IPR000209">
    <property type="entry name" value="Peptidase_S8/S53_dom"/>
</dbReference>
<evidence type="ECO:0000256" key="4">
    <source>
        <dbReference type="ARBA" id="ARBA00022825"/>
    </source>
</evidence>
<feature type="active site" description="Charge relay system" evidence="5">
    <location>
        <position position="499"/>
    </location>
</feature>
<dbReference type="InterPro" id="IPR022398">
    <property type="entry name" value="Peptidase_S8_His-AS"/>
</dbReference>
<dbReference type="InterPro" id="IPR023827">
    <property type="entry name" value="Peptidase_S8_Asp-AS"/>
</dbReference>
<keyword evidence="3 5" id="KW-0378">Hydrolase</keyword>
<feature type="active site" description="Charge relay system" evidence="5">
    <location>
        <position position="176"/>
    </location>
</feature>
<dbReference type="PIRSF" id="PIRSF037894">
    <property type="entry name" value="Subtilisin_rel_CspABC"/>
    <property type="match status" value="1"/>
</dbReference>
<dbReference type="InterPro" id="IPR017310">
    <property type="entry name" value="Pept_S8A_subtilisin_clostridia"/>
</dbReference>
<dbReference type="InterPro" id="IPR051048">
    <property type="entry name" value="Peptidase_S8/S53_subtilisin"/>
</dbReference>
<reference evidence="8" key="1">
    <citation type="journal article" date="2023" name="Int. J. Syst. Evol. Microbiol.">
        <title>Claveliimonas bilis gen. nov., sp. nov., deoxycholic acid-producing bacteria isolated from human faeces, and reclassification of Sellimonas monacensis Zenner et al. 2021 as Claveliimonas monacensis comb. nov.</title>
        <authorList>
            <person name="Hisatomi A."/>
            <person name="Kastawa N.W.E.P.G."/>
            <person name="Song I."/>
            <person name="Ohkuma M."/>
            <person name="Fukiya S."/>
            <person name="Sakamoto M."/>
        </authorList>
    </citation>
    <scope>NUCLEOTIDE SEQUENCE [LARGE SCALE GENOMIC DNA]</scope>
    <source>
        <strain evidence="8">12BBH14</strain>
    </source>
</reference>
<gene>
    <name evidence="7" type="ORF">Lac1_24440</name>
</gene>